<dbReference type="Pfam" id="PF00149">
    <property type="entry name" value="Metallophos"/>
    <property type="match status" value="1"/>
</dbReference>
<keyword evidence="4" id="KW-0732">Signal</keyword>
<evidence type="ECO:0000256" key="4">
    <source>
        <dbReference type="SAM" id="SignalP"/>
    </source>
</evidence>
<dbReference type="OrthoDB" id="103349at2759"/>
<dbReference type="PRINTS" id="PR00114">
    <property type="entry name" value="STPHPHTASE"/>
</dbReference>
<dbReference type="SMART" id="SM00156">
    <property type="entry name" value="PP2Ac"/>
    <property type="match status" value="1"/>
</dbReference>
<gene>
    <name evidence="6" type="ORF">CBOVIS_LOCUS39</name>
</gene>
<dbReference type="PANTHER" id="PTHR43751">
    <property type="entry name" value="SULFATASE"/>
    <property type="match status" value="1"/>
</dbReference>
<dbReference type="PROSITE" id="PS00149">
    <property type="entry name" value="SULFATASE_2"/>
    <property type="match status" value="1"/>
</dbReference>
<dbReference type="InterPro" id="IPR029052">
    <property type="entry name" value="Metallo-depent_PP-like"/>
</dbReference>
<protein>
    <recommendedName>
        <fullName evidence="5">Serine/threonine specific protein phosphatases domain-containing protein</fullName>
    </recommendedName>
</protein>
<dbReference type="InterPro" id="IPR000917">
    <property type="entry name" value="Sulfatase_N"/>
</dbReference>
<keyword evidence="3" id="KW-0378">Hydrolase</keyword>
<evidence type="ECO:0000256" key="3">
    <source>
        <dbReference type="ARBA" id="ARBA00022801"/>
    </source>
</evidence>
<dbReference type="PROSITE" id="PS00523">
    <property type="entry name" value="SULFATASE_1"/>
    <property type="match status" value="1"/>
</dbReference>
<dbReference type="Pfam" id="PF14707">
    <property type="entry name" value="Sulfatase_C"/>
    <property type="match status" value="1"/>
</dbReference>
<evidence type="ECO:0000313" key="6">
    <source>
        <dbReference type="EMBL" id="CAB3396493.1"/>
    </source>
</evidence>
<dbReference type="PANTHER" id="PTHR43751:SF2">
    <property type="entry name" value="SULFATASE N-TERMINAL DOMAIN-CONTAINING PROTEIN"/>
    <property type="match status" value="1"/>
</dbReference>
<dbReference type="InterPro" id="IPR017850">
    <property type="entry name" value="Alkaline_phosphatase_core_sf"/>
</dbReference>
<dbReference type="SUPFAM" id="SSF53649">
    <property type="entry name" value="Alkaline phosphatase-like"/>
    <property type="match status" value="1"/>
</dbReference>
<feature type="chain" id="PRO_5035776789" description="Serine/threonine specific protein phosphatases domain-containing protein" evidence="4">
    <location>
        <begin position="22"/>
        <end position="727"/>
    </location>
</feature>
<evidence type="ECO:0000256" key="2">
    <source>
        <dbReference type="ARBA" id="ARBA00008779"/>
    </source>
</evidence>
<dbReference type="EMBL" id="CADEPM010000001">
    <property type="protein sequence ID" value="CAB3396493.1"/>
    <property type="molecule type" value="Genomic_DNA"/>
</dbReference>
<evidence type="ECO:0000256" key="1">
    <source>
        <dbReference type="ARBA" id="ARBA00001913"/>
    </source>
</evidence>
<dbReference type="Gene3D" id="3.40.720.10">
    <property type="entry name" value="Alkaline Phosphatase, subunit A"/>
    <property type="match status" value="1"/>
</dbReference>
<dbReference type="InterPro" id="IPR024607">
    <property type="entry name" value="Sulfatase_CS"/>
</dbReference>
<dbReference type="Gene3D" id="3.30.1120.10">
    <property type="match status" value="1"/>
</dbReference>
<dbReference type="AlphaFoldDB" id="A0A8S1EAD1"/>
<dbReference type="Proteomes" id="UP000494206">
    <property type="component" value="Unassembled WGS sequence"/>
</dbReference>
<dbReference type="Pfam" id="PF00884">
    <property type="entry name" value="Sulfatase"/>
    <property type="match status" value="1"/>
</dbReference>
<feature type="signal peptide" evidence="4">
    <location>
        <begin position="1"/>
        <end position="21"/>
    </location>
</feature>
<dbReference type="InterPro" id="IPR052701">
    <property type="entry name" value="GAG_Ulvan_Degrading_Sulfatases"/>
</dbReference>
<evidence type="ECO:0000259" key="5">
    <source>
        <dbReference type="SMART" id="SM00156"/>
    </source>
</evidence>
<evidence type="ECO:0000313" key="7">
    <source>
        <dbReference type="Proteomes" id="UP000494206"/>
    </source>
</evidence>
<name>A0A8S1EAD1_9PELO</name>
<dbReference type="InterPro" id="IPR004843">
    <property type="entry name" value="Calcineurin-like_PHP"/>
</dbReference>
<dbReference type="InterPro" id="IPR006186">
    <property type="entry name" value="Ser/Thr-sp_prot-phosphatase"/>
</dbReference>
<comment type="cofactor">
    <cofactor evidence="1">
        <name>Ca(2+)</name>
        <dbReference type="ChEBI" id="CHEBI:29108"/>
    </cofactor>
</comment>
<comment type="caution">
    <text evidence="6">The sequence shown here is derived from an EMBL/GenBank/DDBJ whole genome shotgun (WGS) entry which is preliminary data.</text>
</comment>
<sequence length="727" mass="83077">MRRNLILMLCAFSLTYQQLQVEECRSRPPSPDHPNIVILMIDDLGYGDIAAYGHPTQEYTQLDRMASEGTRFTQAYSADSMCSPSRAGFITGRLPIRLGVVGGRRVFVPYDIGGLPKQEITIAEMLKEAGYVTGMVGKWHLGINENNSSDGAHLPSKRGFDYVGVNLPFTNVWQCDTTREFYDKGPDPSLCFLYDGDEIVQQPMKFEHMTEHLIGDWKRFLYNRMTHDQHKNPFFFYFSFPQVHSTQFASKRFRGSSVRGIYGDSINEMSWAVGEVLDSLLNAGIAENTLVILMSDHGPHIELCLNGGSTAGLKGGKSNSYEGGFRIPFIAWQPGTIKPGRVSHEVISSMDLYPTFRAMQDECLFEKEQLQLDGINIIDELRGESDEEEGSLGKRRPIIFYCNTNLMAIRIGNYKVHYKTSPIFLNTTTDPKLDEYCPNGKPKKDWYVSQICPDEDLQKHYPPLVFDLIRDPYEQYPLQNSVKSQEIRFLATQILTKHKASIVKVPPILGHFNKTIIPCCNPPTCICDKLVRPTVVLHEKSEQPHYIPDYSRADFGFLFELINDALEIFHRSPCEPIILNAPINICGDLRSKYSDLLDVFSKCGWPFESKYLFLGNLIEGGQFSLEVFVLLYCSKYCYPDNIHIIRGYLENYLAMKDNSFLGELRLRFPNSNQWKLLNTQFKKLFNKVPLCAVLNKKILCVNSMTTLENTANEKNIVIMKKRNYKEY</sequence>
<organism evidence="6 7">
    <name type="scientific">Caenorhabditis bovis</name>
    <dbReference type="NCBI Taxonomy" id="2654633"/>
    <lineage>
        <taxon>Eukaryota</taxon>
        <taxon>Metazoa</taxon>
        <taxon>Ecdysozoa</taxon>
        <taxon>Nematoda</taxon>
        <taxon>Chromadorea</taxon>
        <taxon>Rhabditida</taxon>
        <taxon>Rhabditina</taxon>
        <taxon>Rhabditomorpha</taxon>
        <taxon>Rhabditoidea</taxon>
        <taxon>Rhabditidae</taxon>
        <taxon>Peloderinae</taxon>
        <taxon>Caenorhabditis</taxon>
    </lineage>
</organism>
<reference evidence="6 7" key="1">
    <citation type="submission" date="2020-04" db="EMBL/GenBank/DDBJ databases">
        <authorList>
            <person name="Laetsch R D."/>
            <person name="Stevens L."/>
            <person name="Kumar S."/>
            <person name="Blaxter L. M."/>
        </authorList>
    </citation>
    <scope>NUCLEOTIDE SEQUENCE [LARGE SCALE GENOMIC DNA]</scope>
</reference>
<comment type="similarity">
    <text evidence="2">Belongs to the sulfatase family.</text>
</comment>
<keyword evidence="7" id="KW-1185">Reference proteome</keyword>
<dbReference type="GO" id="GO:0016787">
    <property type="term" value="F:hydrolase activity"/>
    <property type="evidence" value="ECO:0007669"/>
    <property type="project" value="UniProtKB-KW"/>
</dbReference>
<proteinExistence type="inferred from homology"/>
<feature type="domain" description="Serine/threonine specific protein phosphatases" evidence="5">
    <location>
        <begin position="550"/>
        <end position="726"/>
    </location>
</feature>
<dbReference type="SUPFAM" id="SSF56300">
    <property type="entry name" value="Metallo-dependent phosphatases"/>
    <property type="match status" value="1"/>
</dbReference>
<accession>A0A8S1EAD1</accession>
<dbReference type="Gene3D" id="3.60.21.10">
    <property type="match status" value="1"/>
</dbReference>